<dbReference type="PROSITE" id="PS50850">
    <property type="entry name" value="MFS"/>
    <property type="match status" value="1"/>
</dbReference>
<dbReference type="InterPro" id="IPR011701">
    <property type="entry name" value="MFS"/>
</dbReference>
<dbReference type="InterPro" id="IPR001958">
    <property type="entry name" value="Tet-R_TetA/multi-R_MdtG-like"/>
</dbReference>
<dbReference type="InterPro" id="IPR020846">
    <property type="entry name" value="MFS_dom"/>
</dbReference>
<keyword evidence="3" id="KW-0813">Transport</keyword>
<evidence type="ECO:0000256" key="4">
    <source>
        <dbReference type="ARBA" id="ARBA00022475"/>
    </source>
</evidence>
<evidence type="ECO:0000256" key="5">
    <source>
        <dbReference type="ARBA" id="ARBA00022692"/>
    </source>
</evidence>
<feature type="transmembrane region" description="Helical" evidence="8">
    <location>
        <begin position="250"/>
        <end position="271"/>
    </location>
</feature>
<feature type="transmembrane region" description="Helical" evidence="8">
    <location>
        <begin position="307"/>
        <end position="332"/>
    </location>
</feature>
<keyword evidence="4" id="KW-1003">Cell membrane</keyword>
<comment type="similarity">
    <text evidence="2">Belongs to the major facilitator superfamily. TCR/Tet family.</text>
</comment>
<evidence type="ECO:0000256" key="2">
    <source>
        <dbReference type="ARBA" id="ARBA00007520"/>
    </source>
</evidence>
<proteinExistence type="inferred from homology"/>
<dbReference type="STRING" id="1045775.SAMN05216378_1588"/>
<feature type="transmembrane region" description="Helical" evidence="8">
    <location>
        <begin position="344"/>
        <end position="367"/>
    </location>
</feature>
<dbReference type="RefSeq" id="WP_091183061.1">
    <property type="nucleotide sequence ID" value="NZ_FOMT01000001.1"/>
</dbReference>
<name>A0A1I1VGX7_9BACL</name>
<organism evidence="10 11">
    <name type="scientific">Paenibacillus catalpae</name>
    <dbReference type="NCBI Taxonomy" id="1045775"/>
    <lineage>
        <taxon>Bacteria</taxon>
        <taxon>Bacillati</taxon>
        <taxon>Bacillota</taxon>
        <taxon>Bacilli</taxon>
        <taxon>Bacillales</taxon>
        <taxon>Paenibacillaceae</taxon>
        <taxon>Paenibacillus</taxon>
    </lineage>
</organism>
<dbReference type="AlphaFoldDB" id="A0A1I1VGX7"/>
<evidence type="ECO:0000259" key="9">
    <source>
        <dbReference type="PROSITE" id="PS50850"/>
    </source>
</evidence>
<sequence>MENKKQRDLASIATIPLTMTLANSILIPVLPSMQKAMGISAFQSSLLITSYAVIAILFIPITGYLSDRIGRKKVILPGLLLVAASGAFCGWAAVAIDKPYALVMTGRLFQGLGAAACFPVVLPLVGDLFKKEEDVSSGLGIVETANTFGKVLAPIIGSALAMWTWYMPFWFIPVFSLISFILVAVWVKAPKDKKPAVPFKTFVHSVVSLFREKGRWIWGVYVSGGINMFAIFASLFYLSETLEERSIHGIVKGCLVAIPLVALCTTSWAIGKWIGQKKKLMKWICVIGFLEAAGCLLFLSFGGRDTLWVIITLLFAGSIGLGAALPTLDALLTEGIEKEQRGTVTSFYSSIRFLGVAAGPPLAALLIEQSKSSLFWVLTACCFVAAVIALITIKPKSN</sequence>
<dbReference type="PANTHER" id="PTHR43124">
    <property type="entry name" value="PURINE EFFLUX PUMP PBUE"/>
    <property type="match status" value="1"/>
</dbReference>
<feature type="transmembrane region" description="Helical" evidence="8">
    <location>
        <begin position="74"/>
        <end position="96"/>
    </location>
</feature>
<evidence type="ECO:0000313" key="11">
    <source>
        <dbReference type="Proteomes" id="UP000198855"/>
    </source>
</evidence>
<keyword evidence="7 8" id="KW-0472">Membrane</keyword>
<dbReference type="OrthoDB" id="2986280at2"/>
<dbReference type="PROSITE" id="PS00216">
    <property type="entry name" value="SUGAR_TRANSPORT_1"/>
    <property type="match status" value="1"/>
</dbReference>
<feature type="transmembrane region" description="Helical" evidence="8">
    <location>
        <begin position="373"/>
        <end position="393"/>
    </location>
</feature>
<dbReference type="InterPro" id="IPR050189">
    <property type="entry name" value="MFS_Efflux_Transporters"/>
</dbReference>
<dbReference type="EMBL" id="FOMT01000001">
    <property type="protein sequence ID" value="SFD82342.1"/>
    <property type="molecule type" value="Genomic_DNA"/>
</dbReference>
<feature type="domain" description="Major facilitator superfamily (MFS) profile" evidence="9">
    <location>
        <begin position="8"/>
        <end position="397"/>
    </location>
</feature>
<dbReference type="PRINTS" id="PR01035">
    <property type="entry name" value="TCRTETA"/>
</dbReference>
<protein>
    <submittedName>
        <fullName evidence="10">MFS transporter, ACDE family, multidrug resistance protein</fullName>
    </submittedName>
</protein>
<evidence type="ECO:0000256" key="6">
    <source>
        <dbReference type="ARBA" id="ARBA00022989"/>
    </source>
</evidence>
<dbReference type="Gene3D" id="1.20.1250.20">
    <property type="entry name" value="MFS general substrate transporter like domains"/>
    <property type="match status" value="1"/>
</dbReference>
<dbReference type="Proteomes" id="UP000198855">
    <property type="component" value="Unassembled WGS sequence"/>
</dbReference>
<dbReference type="SUPFAM" id="SSF103473">
    <property type="entry name" value="MFS general substrate transporter"/>
    <property type="match status" value="1"/>
</dbReference>
<feature type="transmembrane region" description="Helical" evidence="8">
    <location>
        <begin position="42"/>
        <end position="62"/>
    </location>
</feature>
<keyword evidence="6 8" id="KW-1133">Transmembrane helix</keyword>
<evidence type="ECO:0000256" key="7">
    <source>
        <dbReference type="ARBA" id="ARBA00023136"/>
    </source>
</evidence>
<feature type="transmembrane region" description="Helical" evidence="8">
    <location>
        <begin position="12"/>
        <end position="30"/>
    </location>
</feature>
<dbReference type="CDD" id="cd17474">
    <property type="entry name" value="MFS_YfmO_like"/>
    <property type="match status" value="1"/>
</dbReference>
<evidence type="ECO:0000313" key="10">
    <source>
        <dbReference type="EMBL" id="SFD82342.1"/>
    </source>
</evidence>
<accession>A0A1I1VGX7</accession>
<dbReference type="PANTHER" id="PTHR43124:SF3">
    <property type="entry name" value="CHLORAMPHENICOL EFFLUX PUMP RV0191"/>
    <property type="match status" value="1"/>
</dbReference>
<dbReference type="InterPro" id="IPR036259">
    <property type="entry name" value="MFS_trans_sf"/>
</dbReference>
<comment type="subcellular location">
    <subcellularLocation>
        <location evidence="1">Cell membrane</location>
        <topology evidence="1">Multi-pass membrane protein</topology>
    </subcellularLocation>
</comment>
<dbReference type="InterPro" id="IPR005829">
    <property type="entry name" value="Sugar_transporter_CS"/>
</dbReference>
<dbReference type="GO" id="GO:0005886">
    <property type="term" value="C:plasma membrane"/>
    <property type="evidence" value="ECO:0007669"/>
    <property type="project" value="UniProtKB-SubCell"/>
</dbReference>
<evidence type="ECO:0000256" key="1">
    <source>
        <dbReference type="ARBA" id="ARBA00004651"/>
    </source>
</evidence>
<feature type="transmembrane region" description="Helical" evidence="8">
    <location>
        <begin position="169"/>
        <end position="187"/>
    </location>
</feature>
<keyword evidence="11" id="KW-1185">Reference proteome</keyword>
<reference evidence="11" key="1">
    <citation type="submission" date="2016-10" db="EMBL/GenBank/DDBJ databases">
        <authorList>
            <person name="Varghese N."/>
            <person name="Submissions S."/>
        </authorList>
    </citation>
    <scope>NUCLEOTIDE SEQUENCE [LARGE SCALE GENOMIC DNA]</scope>
    <source>
        <strain evidence="11">CGMCC 1.10784</strain>
    </source>
</reference>
<feature type="transmembrane region" description="Helical" evidence="8">
    <location>
        <begin position="283"/>
        <end position="301"/>
    </location>
</feature>
<evidence type="ECO:0000256" key="8">
    <source>
        <dbReference type="SAM" id="Phobius"/>
    </source>
</evidence>
<evidence type="ECO:0000256" key="3">
    <source>
        <dbReference type="ARBA" id="ARBA00022448"/>
    </source>
</evidence>
<keyword evidence="5 8" id="KW-0812">Transmembrane</keyword>
<feature type="transmembrane region" description="Helical" evidence="8">
    <location>
        <begin position="216"/>
        <end position="238"/>
    </location>
</feature>
<dbReference type="GO" id="GO:0022857">
    <property type="term" value="F:transmembrane transporter activity"/>
    <property type="evidence" value="ECO:0007669"/>
    <property type="project" value="InterPro"/>
</dbReference>
<gene>
    <name evidence="10" type="ORF">SAMN05216378_1588</name>
</gene>
<dbReference type="Pfam" id="PF07690">
    <property type="entry name" value="MFS_1"/>
    <property type="match status" value="1"/>
</dbReference>